<evidence type="ECO:0000256" key="4">
    <source>
        <dbReference type="ARBA" id="ARBA00023157"/>
    </source>
</evidence>
<dbReference type="Proteomes" id="UP000279833">
    <property type="component" value="Unassembled WGS sequence"/>
</dbReference>
<name>A0A183JS29_9TREM</name>
<keyword evidence="3" id="KW-0964">Secreted</keyword>
<comment type="similarity">
    <text evidence="2">Belongs to the granulin family.</text>
</comment>
<dbReference type="InterPro" id="IPR000118">
    <property type="entry name" value="Granulin"/>
</dbReference>
<sequence>MMLLKETGVLLIVVTWERGCSTRGTTSRSFLELLSAICCSDDIHCCPSGTSCDYKTLSCVKTDNGHSIGSPTANELLRNPGLLFTGVRDHVCPGHQSTCADDQTCCPLPDKSWGCCPLKNVRVIYMYMYIYFKWSLNIHSLYNSL</sequence>
<comment type="subcellular location">
    <subcellularLocation>
        <location evidence="1">Secreted</location>
    </subcellularLocation>
</comment>
<dbReference type="InterPro" id="IPR039036">
    <property type="entry name" value="Granulin_fam"/>
</dbReference>
<evidence type="ECO:0000256" key="3">
    <source>
        <dbReference type="ARBA" id="ARBA00022525"/>
    </source>
</evidence>
<dbReference type="PANTHER" id="PTHR12274:SF3">
    <property type="entry name" value="PROGRANULIN"/>
    <property type="match status" value="1"/>
</dbReference>
<evidence type="ECO:0000313" key="7">
    <source>
        <dbReference type="Proteomes" id="UP000279833"/>
    </source>
</evidence>
<proteinExistence type="inferred from homology"/>
<protein>
    <submittedName>
        <fullName evidence="8">GRANULINS domain-containing protein</fullName>
    </submittedName>
</protein>
<evidence type="ECO:0000256" key="1">
    <source>
        <dbReference type="ARBA" id="ARBA00004613"/>
    </source>
</evidence>
<reference evidence="6 7" key="2">
    <citation type="submission" date="2018-11" db="EMBL/GenBank/DDBJ databases">
        <authorList>
            <consortium name="Pathogen Informatics"/>
        </authorList>
    </citation>
    <scope>NUCLEOTIDE SEQUENCE [LARGE SCALE GENOMIC DNA]</scope>
    <source>
        <strain evidence="6">Dakar</strain>
        <strain evidence="7">Dakar, Senegal</strain>
    </source>
</reference>
<dbReference type="AlphaFoldDB" id="A0A183JS29"/>
<dbReference type="SUPFAM" id="SSF57277">
    <property type="entry name" value="Granulin repeat"/>
    <property type="match status" value="1"/>
</dbReference>
<keyword evidence="4" id="KW-1015">Disulfide bond</keyword>
<dbReference type="Pfam" id="PF00396">
    <property type="entry name" value="Granulin"/>
    <property type="match status" value="1"/>
</dbReference>
<dbReference type="Gene3D" id="2.10.25.160">
    <property type="entry name" value="Granulin"/>
    <property type="match status" value="2"/>
</dbReference>
<gene>
    <name evidence="6" type="ORF">SCUD_LOCUS5518</name>
</gene>
<dbReference type="InterPro" id="IPR037277">
    <property type="entry name" value="Granulin_sf"/>
</dbReference>
<evidence type="ECO:0000313" key="8">
    <source>
        <dbReference type="WBParaSite" id="SCUD_0000551801-mRNA-1"/>
    </source>
</evidence>
<dbReference type="EMBL" id="UZAK01009216">
    <property type="protein sequence ID" value="VDO96328.1"/>
    <property type="molecule type" value="Genomic_DNA"/>
</dbReference>
<dbReference type="PROSITE" id="PS00799">
    <property type="entry name" value="GRANULINS"/>
    <property type="match status" value="1"/>
</dbReference>
<evidence type="ECO:0000259" key="5">
    <source>
        <dbReference type="PROSITE" id="PS00799"/>
    </source>
</evidence>
<dbReference type="GO" id="GO:0005576">
    <property type="term" value="C:extracellular region"/>
    <property type="evidence" value="ECO:0007669"/>
    <property type="project" value="UniProtKB-SubCell"/>
</dbReference>
<keyword evidence="7" id="KW-1185">Reference proteome</keyword>
<organism evidence="8">
    <name type="scientific">Schistosoma curassoni</name>
    <dbReference type="NCBI Taxonomy" id="6186"/>
    <lineage>
        <taxon>Eukaryota</taxon>
        <taxon>Metazoa</taxon>
        <taxon>Spiralia</taxon>
        <taxon>Lophotrochozoa</taxon>
        <taxon>Platyhelminthes</taxon>
        <taxon>Trematoda</taxon>
        <taxon>Digenea</taxon>
        <taxon>Strigeidida</taxon>
        <taxon>Schistosomatoidea</taxon>
        <taxon>Schistosomatidae</taxon>
        <taxon>Schistosoma</taxon>
    </lineage>
</organism>
<reference evidence="8" key="1">
    <citation type="submission" date="2016-06" db="UniProtKB">
        <authorList>
            <consortium name="WormBaseParasite"/>
        </authorList>
    </citation>
    <scope>IDENTIFICATION</scope>
</reference>
<dbReference type="WBParaSite" id="SCUD_0000551801-mRNA-1">
    <property type="protein sequence ID" value="SCUD_0000551801-mRNA-1"/>
    <property type="gene ID" value="SCUD_0000551801"/>
</dbReference>
<accession>A0A183JS29</accession>
<feature type="domain" description="Granulins" evidence="5">
    <location>
        <begin position="39"/>
        <end position="52"/>
    </location>
</feature>
<dbReference type="PANTHER" id="PTHR12274">
    <property type="entry name" value="GRANULIN"/>
    <property type="match status" value="1"/>
</dbReference>
<evidence type="ECO:0000313" key="6">
    <source>
        <dbReference type="EMBL" id="VDO96328.1"/>
    </source>
</evidence>
<dbReference type="STRING" id="6186.A0A183JS29"/>
<evidence type="ECO:0000256" key="2">
    <source>
        <dbReference type="ARBA" id="ARBA00010093"/>
    </source>
</evidence>